<dbReference type="Pfam" id="PF04851">
    <property type="entry name" value="ResIII"/>
    <property type="match status" value="1"/>
</dbReference>
<keyword evidence="5" id="KW-0347">Helicase</keyword>
<feature type="compositionally biased region" description="Acidic residues" evidence="9">
    <location>
        <begin position="1480"/>
        <end position="1489"/>
    </location>
</feature>
<feature type="compositionally biased region" description="Polar residues" evidence="9">
    <location>
        <begin position="887"/>
        <end position="898"/>
    </location>
</feature>
<dbReference type="GO" id="GO:0043138">
    <property type="term" value="F:3'-5' DNA helicase activity"/>
    <property type="evidence" value="ECO:0007669"/>
    <property type="project" value="TreeGrafter"/>
</dbReference>
<evidence type="ECO:0000313" key="12">
    <source>
        <dbReference type="EMBL" id="KAK4516388.1"/>
    </source>
</evidence>
<feature type="region of interest" description="Disordered" evidence="9">
    <location>
        <begin position="1137"/>
        <end position="1163"/>
    </location>
</feature>
<dbReference type="GO" id="GO:0000400">
    <property type="term" value="F:four-way junction DNA binding"/>
    <property type="evidence" value="ECO:0007669"/>
    <property type="project" value="TreeGrafter"/>
</dbReference>
<feature type="region of interest" description="Disordered" evidence="9">
    <location>
        <begin position="1480"/>
        <end position="1511"/>
    </location>
</feature>
<evidence type="ECO:0000256" key="4">
    <source>
        <dbReference type="ARBA" id="ARBA00022801"/>
    </source>
</evidence>
<dbReference type="PANTHER" id="PTHR14025:SF20">
    <property type="entry name" value="FANCONI ANEMIA GROUP M PROTEIN"/>
    <property type="match status" value="1"/>
</dbReference>
<organism evidence="12 13">
    <name type="scientific">Mucor velutinosus</name>
    <dbReference type="NCBI Taxonomy" id="708070"/>
    <lineage>
        <taxon>Eukaryota</taxon>
        <taxon>Fungi</taxon>
        <taxon>Fungi incertae sedis</taxon>
        <taxon>Mucoromycota</taxon>
        <taxon>Mucoromycotina</taxon>
        <taxon>Mucoromycetes</taxon>
        <taxon>Mucorales</taxon>
        <taxon>Mucorineae</taxon>
        <taxon>Mucoraceae</taxon>
        <taxon>Mucor</taxon>
    </lineage>
</organism>
<feature type="compositionally biased region" description="Low complexity" evidence="9">
    <location>
        <begin position="1031"/>
        <end position="1044"/>
    </location>
</feature>
<dbReference type="GO" id="GO:0016787">
    <property type="term" value="F:hydrolase activity"/>
    <property type="evidence" value="ECO:0007669"/>
    <property type="project" value="UniProtKB-KW"/>
</dbReference>
<keyword evidence="7" id="KW-0539">Nucleus</keyword>
<keyword evidence="6" id="KW-0067">ATP-binding</keyword>
<evidence type="ECO:0000256" key="2">
    <source>
        <dbReference type="ARBA" id="ARBA00009889"/>
    </source>
</evidence>
<comment type="catalytic activity">
    <reaction evidence="8">
        <text>ATP + H2O = ADP + phosphate + H(+)</text>
        <dbReference type="Rhea" id="RHEA:13065"/>
        <dbReference type="ChEBI" id="CHEBI:15377"/>
        <dbReference type="ChEBI" id="CHEBI:15378"/>
        <dbReference type="ChEBI" id="CHEBI:30616"/>
        <dbReference type="ChEBI" id="CHEBI:43474"/>
        <dbReference type="ChEBI" id="CHEBI:456216"/>
        <dbReference type="EC" id="3.6.4.12"/>
    </reaction>
</comment>
<dbReference type="PROSITE" id="PS51192">
    <property type="entry name" value="HELICASE_ATP_BIND_1"/>
    <property type="match status" value="1"/>
</dbReference>
<feature type="compositionally biased region" description="Low complexity" evidence="9">
    <location>
        <begin position="1153"/>
        <end position="1163"/>
    </location>
</feature>
<name>A0AAN7DGH8_9FUNG</name>
<reference evidence="12 13" key="1">
    <citation type="submission" date="2022-11" db="EMBL/GenBank/DDBJ databases">
        <title>Mucor velutinosus strain NIH1002 WGS.</title>
        <authorList>
            <person name="Subramanian P."/>
            <person name="Mullikin J.C."/>
            <person name="Segre J.A."/>
            <person name="Zelazny A.M."/>
        </authorList>
    </citation>
    <scope>NUCLEOTIDE SEQUENCE [LARGE SCALE GENOMIC DNA]</scope>
    <source>
        <strain evidence="12 13">NIH1002</strain>
    </source>
</reference>
<dbReference type="Gene3D" id="3.40.50.300">
    <property type="entry name" value="P-loop containing nucleotide triphosphate hydrolases"/>
    <property type="match status" value="2"/>
</dbReference>
<feature type="region of interest" description="Disordered" evidence="9">
    <location>
        <begin position="1022"/>
        <end position="1067"/>
    </location>
</feature>
<dbReference type="SMART" id="SM00490">
    <property type="entry name" value="HELICc"/>
    <property type="match status" value="1"/>
</dbReference>
<protein>
    <recommendedName>
        <fullName evidence="8">ATP-dependent DNA helicase</fullName>
        <ecNumber evidence="8">3.6.4.12</ecNumber>
    </recommendedName>
</protein>
<evidence type="ECO:0000256" key="8">
    <source>
        <dbReference type="RuleBase" id="RU367027"/>
    </source>
</evidence>
<dbReference type="InterPro" id="IPR006935">
    <property type="entry name" value="Helicase/UvrB_N"/>
</dbReference>
<feature type="compositionally biased region" description="Basic and acidic residues" evidence="9">
    <location>
        <begin position="1053"/>
        <end position="1064"/>
    </location>
</feature>
<feature type="region of interest" description="Disordered" evidence="9">
    <location>
        <begin position="803"/>
        <end position="828"/>
    </location>
</feature>
<dbReference type="InterPro" id="IPR001650">
    <property type="entry name" value="Helicase_C-like"/>
</dbReference>
<dbReference type="GO" id="GO:0005524">
    <property type="term" value="F:ATP binding"/>
    <property type="evidence" value="ECO:0007669"/>
    <property type="project" value="UniProtKB-UniRule"/>
</dbReference>
<feature type="region of interest" description="Disordered" evidence="9">
    <location>
        <begin position="1185"/>
        <end position="1204"/>
    </location>
</feature>
<comment type="subcellular location">
    <subcellularLocation>
        <location evidence="1 8">Nucleus</location>
    </subcellularLocation>
</comment>
<feature type="region of interest" description="Disordered" evidence="9">
    <location>
        <begin position="1212"/>
        <end position="1241"/>
    </location>
</feature>
<dbReference type="SMART" id="SM00487">
    <property type="entry name" value="DEXDc"/>
    <property type="match status" value="1"/>
</dbReference>
<dbReference type="CDD" id="cd18033">
    <property type="entry name" value="DEXDc_FANCM"/>
    <property type="match status" value="1"/>
</dbReference>
<feature type="compositionally biased region" description="Basic and acidic residues" evidence="9">
    <location>
        <begin position="1222"/>
        <end position="1232"/>
    </location>
</feature>
<keyword evidence="13" id="KW-1185">Reference proteome</keyword>
<keyword evidence="12" id="KW-0808">Transferase</keyword>
<accession>A0AAN7DGH8</accession>
<feature type="region of interest" description="Disordered" evidence="9">
    <location>
        <begin position="879"/>
        <end position="934"/>
    </location>
</feature>
<keyword evidence="12" id="KW-0418">Kinase</keyword>
<dbReference type="GO" id="GO:0045003">
    <property type="term" value="P:double-strand break repair via synthesis-dependent strand annealing"/>
    <property type="evidence" value="ECO:0007669"/>
    <property type="project" value="TreeGrafter"/>
</dbReference>
<comment type="subunit">
    <text evidence="8">Interacts with the MHF histone-fold complex to form the FANCM-MHF complex.</text>
</comment>
<dbReference type="InterPro" id="IPR014001">
    <property type="entry name" value="Helicase_ATP-bd"/>
</dbReference>
<feature type="region of interest" description="Disordered" evidence="9">
    <location>
        <begin position="760"/>
        <end position="779"/>
    </location>
</feature>
<dbReference type="PROSITE" id="PS51194">
    <property type="entry name" value="HELICASE_CTER"/>
    <property type="match status" value="1"/>
</dbReference>
<evidence type="ECO:0000256" key="1">
    <source>
        <dbReference type="ARBA" id="ARBA00004123"/>
    </source>
</evidence>
<feature type="compositionally biased region" description="Acidic residues" evidence="9">
    <location>
        <begin position="1300"/>
        <end position="1312"/>
    </location>
</feature>
<evidence type="ECO:0000256" key="7">
    <source>
        <dbReference type="ARBA" id="ARBA00023242"/>
    </source>
</evidence>
<dbReference type="GO" id="GO:0036297">
    <property type="term" value="P:interstrand cross-link repair"/>
    <property type="evidence" value="ECO:0007669"/>
    <property type="project" value="TreeGrafter"/>
</dbReference>
<gene>
    <name evidence="12" type="primary">LCB4_2</name>
    <name evidence="12" type="ORF">ATC70_011359</name>
</gene>
<keyword evidence="3" id="KW-0547">Nucleotide-binding</keyword>
<dbReference type="Pfam" id="PF00271">
    <property type="entry name" value="Helicase_C"/>
    <property type="match status" value="1"/>
</dbReference>
<feature type="region of interest" description="Disordered" evidence="9">
    <location>
        <begin position="1300"/>
        <end position="1332"/>
    </location>
</feature>
<evidence type="ECO:0000259" key="11">
    <source>
        <dbReference type="PROSITE" id="PS51194"/>
    </source>
</evidence>
<comment type="function">
    <text evidence="8">ATP-dependent DNA helicase involved in DNA damage repair by homologous recombination and in genome maintenance. Capable of unwinding D-loops. Plays a role in limiting crossover recombinants during mitotic DNA double-strand break (DSB) repair. Component of a FANCM-MHF complex which promotes gene conversion at blocked replication forks, probably by reversal of the stalled fork.</text>
</comment>
<feature type="domain" description="Helicase C-terminal" evidence="11">
    <location>
        <begin position="446"/>
        <end position="626"/>
    </location>
</feature>
<dbReference type="Proteomes" id="UP001304243">
    <property type="component" value="Unassembled WGS sequence"/>
</dbReference>
<dbReference type="EMBL" id="JASEJX010000014">
    <property type="protein sequence ID" value="KAK4516388.1"/>
    <property type="molecule type" value="Genomic_DNA"/>
</dbReference>
<dbReference type="InterPro" id="IPR027417">
    <property type="entry name" value="P-loop_NTPase"/>
</dbReference>
<dbReference type="FunFam" id="3.40.50.300:FF:000861">
    <property type="entry name" value="Fanconi anemia, complementation group M"/>
    <property type="match status" value="1"/>
</dbReference>
<dbReference type="GO" id="GO:0009378">
    <property type="term" value="F:four-way junction helicase activity"/>
    <property type="evidence" value="ECO:0007669"/>
    <property type="project" value="TreeGrafter"/>
</dbReference>
<evidence type="ECO:0000256" key="9">
    <source>
        <dbReference type="SAM" id="MobiDB-lite"/>
    </source>
</evidence>
<evidence type="ECO:0000313" key="13">
    <source>
        <dbReference type="Proteomes" id="UP001304243"/>
    </source>
</evidence>
<dbReference type="InterPro" id="IPR044749">
    <property type="entry name" value="FANCM_DEXDc"/>
</dbReference>
<dbReference type="CDD" id="cd18801">
    <property type="entry name" value="SF2_C_FANCM_Hef"/>
    <property type="match status" value="1"/>
</dbReference>
<feature type="compositionally biased region" description="Basic residues" evidence="9">
    <location>
        <begin position="1319"/>
        <end position="1330"/>
    </location>
</feature>
<evidence type="ECO:0000256" key="3">
    <source>
        <dbReference type="ARBA" id="ARBA00022741"/>
    </source>
</evidence>
<proteinExistence type="inferred from homology"/>
<keyword evidence="4" id="KW-0378">Hydrolase</keyword>
<dbReference type="EC" id="3.6.4.12" evidence="8"/>
<dbReference type="RefSeq" id="XP_064683054.1">
    <property type="nucleotide sequence ID" value="XM_064830552.1"/>
</dbReference>
<evidence type="ECO:0000256" key="5">
    <source>
        <dbReference type="ARBA" id="ARBA00022806"/>
    </source>
</evidence>
<dbReference type="GO" id="GO:0016301">
    <property type="term" value="F:kinase activity"/>
    <property type="evidence" value="ECO:0007669"/>
    <property type="project" value="UniProtKB-KW"/>
</dbReference>
<feature type="domain" description="Helicase ATP-binding" evidence="10">
    <location>
        <begin position="101"/>
        <end position="269"/>
    </location>
</feature>
<dbReference type="GeneID" id="89955045"/>
<sequence>MKDGTEIMDQQTLLEAFADGFEDEEEGFGDDIDLEELVQVAKTVEQTHAAGQISFVPDDDDPAPPPPLPITTPCAHRFDPEEMRTWVYPTNYPIRGYQLNIVHRAMFNNILVALPTGLGKTFIAAVVMYNYWRWFPDSKILFLAHSRPLVDQQIEACFTICGIPQDQTAEMTGVSKADKRRDLWRAKRVFFATPQTVQNDLRSGICPAHLVACVVLDEAHKATGNYAYTQVIQKIYKTNKSFRILALTATPGSTVDAVQNVVTNLHISKIEIRTEESMDIRQFSHGKNTQRIVVKLSYTEGSTGILPRIINDYVTKVFEPMLIDLSRKPTGVPASAKSVSTYYLMMLRQRFAAEAKNLNQNLKWAISSGMLVAESACRAYEYLTQIGVTPFIENLETLFAEYEEKRASGGRLSKAQTAFQNNAALQGILRFAKQEAQKPDFIGHPKMDHLVSILLNHFGSLSDGEVSKVMVFSSFRSSVIDIRNVLDRHKPMIRSTVFVGQATDKQGTKGLNQREQQEVLRKFKSDEFNVLVATSIGEEGLDIGEIDLIVCFDSHSSPIRMLQRMGRTGRKRMGKCILLHTEEEEKKFNKAKDAYANVQRMISRGGAIKYYKPEPQILPVNYKPTICRKQLVVGTYQPKISTKKRRKKAESTDYTQDGFLQDEAERSFIRAFCNARHNYTSMDQITSAFWPKDKTVHSVSKFVPLQSRLQATHRIGHSKRTLQLSNLVEKMEYRIMHPEEKISAHIPKQMTQLKLPSKFSTNTLTMPTPRKRRKAPSNARLDDDDFDAFMQNNNINQIVDLPLPEDDQETRPPIVQQQPKVNKGKSRMTLSQEMREINVMTEDMDVDASQQASSSLPSWDNEPRSWEQMLPDDVFEDVDPLPDLGQQGPSIQTSFLNNTPRTPTPPSRRPIHQLPSPAPLQPSASLMSESDSGDEFDFSLDASFLEQADALAKSKTELGFDDALEPRFDFEKTSSVSGKENKVSTLIWPSHPPFSEKGLRLLEERQKRLEARTGHYIHMQFKKPATRNSDPQSSPAVTATATAIPSPPPPPEQLDHSMEEPEKNAEEDEFCDLDFNEDMFANFLENKIDDDGYYAENFMFGQGETSTQNIAEQSILLADLATEQPSTSHEPIVLSYPQHAHPSSAPPLSKSTQNQSQSQNYQWYKDASTKEEDIIEFDVDALSSASDEETATAPQDAATNKHDTLQRQPSIFSIEDSQDIPQQKEQDEHVELSEDGSAISPIVHRHRRKIIISEDEQESPSLLSALSKGLYTPSPLRRAAESESPVLIRRKLKRTLIEDDDDEQVEEEDSVDDNDKQTKSKGRKRLKRKTVHDEDDDFVVLPPSEQELKRRLLQSRELNKKHHKKQYHASAQDEGFTNPFVEHEADYSSDGSHTDEDVEGLFNSSASSVLNSFIVDDDDCSSIGNGSALSASDGLGPPMVLRTLDEDDPIRRIGKHWMNRFNADKWLNVNEEDDSVVISEEEMGSEESISDFTSDLREPLVPVADDDGDFM</sequence>
<dbReference type="PANTHER" id="PTHR14025">
    <property type="entry name" value="FANCONI ANEMIA GROUP M FANCM FAMILY MEMBER"/>
    <property type="match status" value="1"/>
</dbReference>
<dbReference type="GO" id="GO:0005634">
    <property type="term" value="C:nucleus"/>
    <property type="evidence" value="ECO:0007669"/>
    <property type="project" value="UniProtKB-SubCell"/>
</dbReference>
<comment type="caution">
    <text evidence="12">The sequence shown here is derived from an EMBL/GenBank/DDBJ whole genome shotgun (WGS) entry which is preliminary data.</text>
</comment>
<comment type="similarity">
    <text evidence="2 8">Belongs to the DEAD box helicase family. DEAH subfamily. FANCM sub-subfamily.</text>
</comment>
<evidence type="ECO:0000256" key="6">
    <source>
        <dbReference type="ARBA" id="ARBA00022840"/>
    </source>
</evidence>
<evidence type="ECO:0000259" key="10">
    <source>
        <dbReference type="PROSITE" id="PS51192"/>
    </source>
</evidence>
<dbReference type="SUPFAM" id="SSF52540">
    <property type="entry name" value="P-loop containing nucleoside triphosphate hydrolases"/>
    <property type="match status" value="1"/>
</dbReference>
<feature type="compositionally biased region" description="Low complexity" evidence="9">
    <location>
        <begin position="921"/>
        <end position="930"/>
    </location>
</feature>